<sequence>MTNTGILCQSRLHKKTMYNMDDRS</sequence>
<reference evidence="1" key="2">
    <citation type="journal article" date="2015" name="Fish Shellfish Immunol.">
        <title>Early steps in the European eel (Anguilla anguilla)-Vibrio vulnificus interaction in the gills: Role of the RtxA13 toxin.</title>
        <authorList>
            <person name="Callol A."/>
            <person name="Pajuelo D."/>
            <person name="Ebbesson L."/>
            <person name="Teles M."/>
            <person name="MacKenzie S."/>
            <person name="Amaro C."/>
        </authorList>
    </citation>
    <scope>NUCLEOTIDE SEQUENCE</scope>
</reference>
<accession>A0A0E9TS89</accession>
<dbReference type="AlphaFoldDB" id="A0A0E9TS89"/>
<evidence type="ECO:0000313" key="1">
    <source>
        <dbReference type="EMBL" id="JAH56312.1"/>
    </source>
</evidence>
<proteinExistence type="predicted"/>
<dbReference type="EMBL" id="GBXM01052265">
    <property type="protein sequence ID" value="JAH56312.1"/>
    <property type="molecule type" value="Transcribed_RNA"/>
</dbReference>
<organism evidence="1">
    <name type="scientific">Anguilla anguilla</name>
    <name type="common">European freshwater eel</name>
    <name type="synonym">Muraena anguilla</name>
    <dbReference type="NCBI Taxonomy" id="7936"/>
    <lineage>
        <taxon>Eukaryota</taxon>
        <taxon>Metazoa</taxon>
        <taxon>Chordata</taxon>
        <taxon>Craniata</taxon>
        <taxon>Vertebrata</taxon>
        <taxon>Euteleostomi</taxon>
        <taxon>Actinopterygii</taxon>
        <taxon>Neopterygii</taxon>
        <taxon>Teleostei</taxon>
        <taxon>Anguilliformes</taxon>
        <taxon>Anguillidae</taxon>
        <taxon>Anguilla</taxon>
    </lineage>
</organism>
<protein>
    <submittedName>
        <fullName evidence="1">Uncharacterized protein</fullName>
    </submittedName>
</protein>
<name>A0A0E9TS89_ANGAN</name>
<reference evidence="1" key="1">
    <citation type="submission" date="2014-11" db="EMBL/GenBank/DDBJ databases">
        <authorList>
            <person name="Amaro Gonzalez C."/>
        </authorList>
    </citation>
    <scope>NUCLEOTIDE SEQUENCE</scope>
</reference>